<dbReference type="Proteomes" id="UP000321051">
    <property type="component" value="Unassembled WGS sequence"/>
</dbReference>
<dbReference type="InterPro" id="IPR003660">
    <property type="entry name" value="HAMP_dom"/>
</dbReference>
<protein>
    <recommendedName>
        <fullName evidence="12">Methyl-accepting chemotaxis protein</fullName>
    </recommendedName>
</protein>
<evidence type="ECO:0000256" key="4">
    <source>
        <dbReference type="ARBA" id="ARBA00023224"/>
    </source>
</evidence>
<evidence type="ECO:0000259" key="8">
    <source>
        <dbReference type="PROSITE" id="PS50111"/>
    </source>
</evidence>
<dbReference type="Gene3D" id="1.10.8.500">
    <property type="entry name" value="HAMP domain in histidine kinase"/>
    <property type="match status" value="1"/>
</dbReference>
<evidence type="ECO:0000313" key="10">
    <source>
        <dbReference type="EMBL" id="GEK60222.1"/>
    </source>
</evidence>
<sequence length="565" mass="60973">MKEWFNFKSLRAKILTGFLVLILLVTALGVYNFYANSRANAETKDIVEKQLPLLIADEKLAFNMAQRVALSRGYVLFGDEEFKSSFMEYTEESAALEEETLADFDSAELETLTEKSIEWEQIITSEVFPAYEAGNEEEAKQILNTTAKPLAREIMTGFEDLAGKREGLITVAGEDVIESGRNLMTTGTIISLLVILAGTAISFFMARTISAPIKTVMHRMQAIAEGDLSQEPMQTTSRDETGKLVHAANQMNNNMTRLLTQIKKMSTDVSDQSQNLTHSANEVKAGSQQVAVTMEELASGAESQATSASSIASLMSDFTENVSDAHTKGEDVRSSSTHILSITNEGRQLMDTSVHQMEKIDAIVKNAAVKVEGLDKQSQEISKLVSVINDIANQTNLLALNAAIEAARAGEQGRGFAVVADEVRKLAEQVSASITDITGIVEGIQNESSSVAASLQAGYKEVELGTSQIQTTGETFNTINTAIQAMAENLQSVTQNLAAISSSSQEINASIEEIASVSEESAAGVEQTAASVQQTSSSMEEVSANSENLNDLALQLNAEVDKFKL</sequence>
<keyword evidence="7" id="KW-0812">Transmembrane</keyword>
<dbReference type="OrthoDB" id="2168386at2"/>
<dbReference type="PANTHER" id="PTHR32089:SF112">
    <property type="entry name" value="LYSOZYME-LIKE PROTEIN-RELATED"/>
    <property type="match status" value="1"/>
</dbReference>
<keyword evidence="3 7" id="KW-0472">Membrane</keyword>
<dbReference type="STRING" id="1371.GCA_900166605_01879"/>
<keyword evidence="2" id="KW-1003">Cell membrane</keyword>
<evidence type="ECO:0000256" key="5">
    <source>
        <dbReference type="ARBA" id="ARBA00029447"/>
    </source>
</evidence>
<dbReference type="PANTHER" id="PTHR32089">
    <property type="entry name" value="METHYL-ACCEPTING CHEMOTAXIS PROTEIN MCPB"/>
    <property type="match status" value="1"/>
</dbReference>
<evidence type="ECO:0000256" key="1">
    <source>
        <dbReference type="ARBA" id="ARBA00004236"/>
    </source>
</evidence>
<feature type="domain" description="Methyl-accepting transducer" evidence="8">
    <location>
        <begin position="279"/>
        <end position="529"/>
    </location>
</feature>
<evidence type="ECO:0000256" key="3">
    <source>
        <dbReference type="ARBA" id="ARBA00023136"/>
    </source>
</evidence>
<dbReference type="SMART" id="SM00304">
    <property type="entry name" value="HAMP"/>
    <property type="match status" value="1"/>
</dbReference>
<keyword evidence="4 6" id="KW-0807">Transducer</keyword>
<dbReference type="CDD" id="cd11386">
    <property type="entry name" value="MCP_signal"/>
    <property type="match status" value="1"/>
</dbReference>
<evidence type="ECO:0000259" key="9">
    <source>
        <dbReference type="PROSITE" id="PS50885"/>
    </source>
</evidence>
<evidence type="ECO:0008006" key="12">
    <source>
        <dbReference type="Google" id="ProtNLM"/>
    </source>
</evidence>
<name>A0A510YA00_MARHA</name>
<comment type="caution">
    <text evidence="10">The sequence shown here is derived from an EMBL/GenBank/DDBJ whole genome shotgun (WGS) entry which is preliminary data.</text>
</comment>
<dbReference type="Pfam" id="PF00015">
    <property type="entry name" value="MCPsignal"/>
    <property type="match status" value="1"/>
</dbReference>
<proteinExistence type="inferred from homology"/>
<accession>A0A510YA00</accession>
<dbReference type="Gene3D" id="1.10.287.950">
    <property type="entry name" value="Methyl-accepting chemotaxis protein"/>
    <property type="match status" value="1"/>
</dbReference>
<dbReference type="CDD" id="cd06225">
    <property type="entry name" value="HAMP"/>
    <property type="match status" value="1"/>
</dbReference>
<dbReference type="PROSITE" id="PS50111">
    <property type="entry name" value="CHEMOTAXIS_TRANSDUC_2"/>
    <property type="match status" value="1"/>
</dbReference>
<dbReference type="GO" id="GO:0007165">
    <property type="term" value="P:signal transduction"/>
    <property type="evidence" value="ECO:0007669"/>
    <property type="project" value="UniProtKB-KW"/>
</dbReference>
<dbReference type="AlphaFoldDB" id="A0A510YA00"/>
<dbReference type="Pfam" id="PF00672">
    <property type="entry name" value="HAMP"/>
    <property type="match status" value="1"/>
</dbReference>
<dbReference type="SUPFAM" id="SSF58104">
    <property type="entry name" value="Methyl-accepting chemotaxis protein (MCP) signaling domain"/>
    <property type="match status" value="1"/>
</dbReference>
<feature type="transmembrane region" description="Helical" evidence="7">
    <location>
        <begin position="189"/>
        <end position="210"/>
    </location>
</feature>
<reference evidence="10 11" key="1">
    <citation type="submission" date="2019-07" db="EMBL/GenBank/DDBJ databases">
        <title>Whole genome shotgun sequence of Marinococcus halophilus NBRC 102359.</title>
        <authorList>
            <person name="Hosoyama A."/>
            <person name="Uohara A."/>
            <person name="Ohji S."/>
            <person name="Ichikawa N."/>
        </authorList>
    </citation>
    <scope>NUCLEOTIDE SEQUENCE [LARGE SCALE GENOMIC DNA]</scope>
    <source>
        <strain evidence="10 11">NBRC 102359</strain>
    </source>
</reference>
<evidence type="ECO:0000256" key="7">
    <source>
        <dbReference type="SAM" id="Phobius"/>
    </source>
</evidence>
<gene>
    <name evidence="10" type="ORF">MHA01_31270</name>
</gene>
<dbReference type="EMBL" id="BJUN01000036">
    <property type="protein sequence ID" value="GEK60222.1"/>
    <property type="molecule type" value="Genomic_DNA"/>
</dbReference>
<evidence type="ECO:0000256" key="2">
    <source>
        <dbReference type="ARBA" id="ARBA00022475"/>
    </source>
</evidence>
<keyword evidence="11" id="KW-1185">Reference proteome</keyword>
<organism evidence="10 11">
    <name type="scientific">Marinococcus halophilus</name>
    <dbReference type="NCBI Taxonomy" id="1371"/>
    <lineage>
        <taxon>Bacteria</taxon>
        <taxon>Bacillati</taxon>
        <taxon>Bacillota</taxon>
        <taxon>Bacilli</taxon>
        <taxon>Bacillales</taxon>
        <taxon>Bacillaceae</taxon>
        <taxon>Marinococcus</taxon>
    </lineage>
</organism>
<feature type="domain" description="HAMP" evidence="9">
    <location>
        <begin position="207"/>
        <end position="260"/>
    </location>
</feature>
<evidence type="ECO:0000313" key="11">
    <source>
        <dbReference type="Proteomes" id="UP000321051"/>
    </source>
</evidence>
<dbReference type="PROSITE" id="PS50885">
    <property type="entry name" value="HAMP"/>
    <property type="match status" value="1"/>
</dbReference>
<comment type="subcellular location">
    <subcellularLocation>
        <location evidence="1">Cell membrane</location>
    </subcellularLocation>
</comment>
<dbReference type="GO" id="GO:0005886">
    <property type="term" value="C:plasma membrane"/>
    <property type="evidence" value="ECO:0007669"/>
    <property type="project" value="UniProtKB-SubCell"/>
</dbReference>
<dbReference type="InterPro" id="IPR004089">
    <property type="entry name" value="MCPsignal_dom"/>
</dbReference>
<evidence type="ECO:0000256" key="6">
    <source>
        <dbReference type="PROSITE-ProRule" id="PRU00284"/>
    </source>
</evidence>
<comment type="similarity">
    <text evidence="5">Belongs to the methyl-accepting chemotaxis (MCP) protein family.</text>
</comment>
<dbReference type="RefSeq" id="WP_094909132.1">
    <property type="nucleotide sequence ID" value="NZ_BJUN01000036.1"/>
</dbReference>
<keyword evidence="7" id="KW-1133">Transmembrane helix</keyword>
<dbReference type="SMART" id="SM00283">
    <property type="entry name" value="MA"/>
    <property type="match status" value="1"/>
</dbReference>